<comment type="caution">
    <text evidence="2">The sequence shown here is derived from an EMBL/GenBank/DDBJ whole genome shotgun (WGS) entry which is preliminary data.</text>
</comment>
<dbReference type="EMBL" id="BKCJ010005657">
    <property type="protein sequence ID" value="GEU67926.1"/>
    <property type="molecule type" value="Genomic_DNA"/>
</dbReference>
<evidence type="ECO:0000256" key="1">
    <source>
        <dbReference type="SAM" id="Coils"/>
    </source>
</evidence>
<evidence type="ECO:0000313" key="2">
    <source>
        <dbReference type="EMBL" id="GEU67926.1"/>
    </source>
</evidence>
<protein>
    <submittedName>
        <fullName evidence="2">Uncharacterized protein</fullName>
    </submittedName>
</protein>
<keyword evidence="1" id="KW-0175">Coiled coil</keyword>
<name>A0A6L2M1M2_TANCI</name>
<accession>A0A6L2M1M2</accession>
<feature type="coiled-coil region" evidence="1">
    <location>
        <begin position="347"/>
        <end position="378"/>
    </location>
</feature>
<organism evidence="2">
    <name type="scientific">Tanacetum cinerariifolium</name>
    <name type="common">Dalmatian daisy</name>
    <name type="synonym">Chrysanthemum cinerariifolium</name>
    <dbReference type="NCBI Taxonomy" id="118510"/>
    <lineage>
        <taxon>Eukaryota</taxon>
        <taxon>Viridiplantae</taxon>
        <taxon>Streptophyta</taxon>
        <taxon>Embryophyta</taxon>
        <taxon>Tracheophyta</taxon>
        <taxon>Spermatophyta</taxon>
        <taxon>Magnoliopsida</taxon>
        <taxon>eudicotyledons</taxon>
        <taxon>Gunneridae</taxon>
        <taxon>Pentapetalae</taxon>
        <taxon>asterids</taxon>
        <taxon>campanulids</taxon>
        <taxon>Asterales</taxon>
        <taxon>Asteraceae</taxon>
        <taxon>Asteroideae</taxon>
        <taxon>Anthemideae</taxon>
        <taxon>Anthemidinae</taxon>
        <taxon>Tanacetum</taxon>
    </lineage>
</organism>
<dbReference type="AlphaFoldDB" id="A0A6L2M1M2"/>
<gene>
    <name evidence="2" type="ORF">Tci_039904</name>
</gene>
<reference evidence="2" key="1">
    <citation type="journal article" date="2019" name="Sci. Rep.">
        <title>Draft genome of Tanacetum cinerariifolium, the natural source of mosquito coil.</title>
        <authorList>
            <person name="Yamashiro T."/>
            <person name="Shiraishi A."/>
            <person name="Satake H."/>
            <person name="Nakayama K."/>
        </authorList>
    </citation>
    <scope>NUCLEOTIDE SEQUENCE</scope>
</reference>
<proteinExistence type="predicted"/>
<sequence length="462" mass="54443">MVHPETHHKKYVYNPIEANNKLSETNKLLYDDFKRSQAELKRRNNVEYASKVEIDCAKARGDIISYKMESQNSFNKYTQTINDLNQTIFEMKEKLSAHQETISILLQQKESQIKLYKTRENIELDKVIALENKVKVLYNIVYKTGQSLQTMNMLNSKCQTSFAKSEFLKKSQRANPLLYDIGYYNDNLVLMLALESDEVIRLEKESRSKLSDLIRPFDYDKLNNLYDLFVPQCYYNDNLVLMLALESDEVIRLEKEKKRMDESIPWDQKCKSSKELFKIRRSVGTIFNGVEHCKETIANRTYFGHLDPFIQNTIEANFCHEIRRINAGLEQFHVCLNEEMVADLRCFNSLELEVDSLRSQLETQKTQFLNEIDRLSREYYYADHMNAILGVYIELDEVTNLQCDYLEILDKCECLEKELSKSKMMSKSFESVQKHAINLELELQQCKEKMKNDKSFKVNQSK</sequence>